<sequence length="124" mass="13343">MRGKSVHLELVQGWLTGKVWELNYGNNKNGSTTNDGDGDGTTTSWTLVHDFEKKRNGFNKSKGFGTSLMGTIPARALYMTVLEVTKSNVGTVTVRLGYSDTTANAAAGLSSAMAIQLVWTLDPN</sequence>
<dbReference type="EnsemblPlants" id="evm.model.05.460">
    <property type="protein sequence ID" value="cds.evm.model.05.460"/>
    <property type="gene ID" value="evm.TU.05.460"/>
</dbReference>
<reference evidence="1" key="2">
    <citation type="submission" date="2021-03" db="UniProtKB">
        <authorList>
            <consortium name="EnsemblPlants"/>
        </authorList>
    </citation>
    <scope>IDENTIFICATION</scope>
</reference>
<dbReference type="PANTHER" id="PTHR46080:SF4">
    <property type="entry name" value="MITOCHONDRIAL CARRIER PROTEIN, EXPRESSED"/>
    <property type="match status" value="1"/>
</dbReference>
<dbReference type="PANTHER" id="PTHR46080">
    <property type="entry name" value="MITOCHONDRIAL SUBSTRATE CARRIER FAMILY PROTEIN J"/>
    <property type="match status" value="1"/>
</dbReference>
<keyword evidence="2" id="KW-1185">Reference proteome</keyword>
<organism evidence="1 2">
    <name type="scientific">Cannabis sativa</name>
    <name type="common">Hemp</name>
    <name type="synonym">Marijuana</name>
    <dbReference type="NCBI Taxonomy" id="3483"/>
    <lineage>
        <taxon>Eukaryota</taxon>
        <taxon>Viridiplantae</taxon>
        <taxon>Streptophyta</taxon>
        <taxon>Embryophyta</taxon>
        <taxon>Tracheophyta</taxon>
        <taxon>Spermatophyta</taxon>
        <taxon>Magnoliopsida</taxon>
        <taxon>eudicotyledons</taxon>
        <taxon>Gunneridae</taxon>
        <taxon>Pentapetalae</taxon>
        <taxon>rosids</taxon>
        <taxon>fabids</taxon>
        <taxon>Rosales</taxon>
        <taxon>Cannabaceae</taxon>
        <taxon>Cannabis</taxon>
    </lineage>
</organism>
<dbReference type="AlphaFoldDB" id="A0A803PQH5"/>
<evidence type="ECO:0000313" key="2">
    <source>
        <dbReference type="Proteomes" id="UP000596661"/>
    </source>
</evidence>
<reference evidence="1" key="1">
    <citation type="submission" date="2018-11" db="EMBL/GenBank/DDBJ databases">
        <authorList>
            <person name="Grassa J C."/>
        </authorList>
    </citation>
    <scope>NUCLEOTIDE SEQUENCE [LARGE SCALE GENOMIC DNA]</scope>
</reference>
<name>A0A803PQH5_CANSA</name>
<protein>
    <submittedName>
        <fullName evidence="1">Uncharacterized protein</fullName>
    </submittedName>
</protein>
<evidence type="ECO:0000313" key="1">
    <source>
        <dbReference type="EnsemblPlants" id="cds.evm.model.05.460"/>
    </source>
</evidence>
<dbReference type="Proteomes" id="UP000596661">
    <property type="component" value="Chromosome 5"/>
</dbReference>
<dbReference type="EMBL" id="UZAU01000425">
    <property type="status" value="NOT_ANNOTATED_CDS"/>
    <property type="molecule type" value="Genomic_DNA"/>
</dbReference>
<accession>A0A803PQH5</accession>
<dbReference type="Gramene" id="evm.model.05.460">
    <property type="protein sequence ID" value="cds.evm.model.05.460"/>
    <property type="gene ID" value="evm.TU.05.460"/>
</dbReference>
<proteinExistence type="predicted"/>